<comment type="caution">
    <text evidence="1">The sequence shown here is derived from an EMBL/GenBank/DDBJ whole genome shotgun (WGS) entry which is preliminary data.</text>
</comment>
<evidence type="ECO:0000313" key="2">
    <source>
        <dbReference type="Proteomes" id="UP000693946"/>
    </source>
</evidence>
<dbReference type="EMBL" id="JAGKHQ010000014">
    <property type="protein sequence ID" value="KAG7499459.1"/>
    <property type="molecule type" value="Genomic_DNA"/>
</dbReference>
<organism evidence="1 2">
    <name type="scientific">Solea senegalensis</name>
    <name type="common">Senegalese sole</name>
    <dbReference type="NCBI Taxonomy" id="28829"/>
    <lineage>
        <taxon>Eukaryota</taxon>
        <taxon>Metazoa</taxon>
        <taxon>Chordata</taxon>
        <taxon>Craniata</taxon>
        <taxon>Vertebrata</taxon>
        <taxon>Euteleostomi</taxon>
        <taxon>Actinopterygii</taxon>
        <taxon>Neopterygii</taxon>
        <taxon>Teleostei</taxon>
        <taxon>Neoteleostei</taxon>
        <taxon>Acanthomorphata</taxon>
        <taxon>Carangaria</taxon>
        <taxon>Pleuronectiformes</taxon>
        <taxon>Pleuronectoidei</taxon>
        <taxon>Soleidae</taxon>
        <taxon>Solea</taxon>
    </lineage>
</organism>
<name>A0AAV6R4P4_SOLSE</name>
<evidence type="ECO:0000313" key="1">
    <source>
        <dbReference type="EMBL" id="KAG7499459.1"/>
    </source>
</evidence>
<keyword evidence="2" id="KW-1185">Reference proteome</keyword>
<proteinExistence type="predicted"/>
<sequence>MMEICCFKISICAAYPLTFMSQSEEMSERRGVYTPDKSIKENGKLLQMQEQGFDIPFSN</sequence>
<gene>
    <name evidence="1" type="ORF">JOB18_039082</name>
</gene>
<reference evidence="1 2" key="1">
    <citation type="journal article" date="2021" name="Sci. Rep.">
        <title>Chromosome anchoring in Senegalese sole (Solea senegalensis) reveals sex-associated markers and genome rearrangements in flatfish.</title>
        <authorList>
            <person name="Guerrero-Cozar I."/>
            <person name="Gomez-Garrido J."/>
            <person name="Berbel C."/>
            <person name="Martinez-Blanch J.F."/>
            <person name="Alioto T."/>
            <person name="Claros M.G."/>
            <person name="Gagnaire P.A."/>
            <person name="Manchado M."/>
        </authorList>
    </citation>
    <scope>NUCLEOTIDE SEQUENCE [LARGE SCALE GENOMIC DNA]</scope>
    <source>
        <strain evidence="1">Sse05_10M</strain>
    </source>
</reference>
<dbReference type="AlphaFoldDB" id="A0AAV6R4P4"/>
<accession>A0AAV6R4P4</accession>
<protein>
    <submittedName>
        <fullName evidence="1">Uncharacterized protein</fullName>
    </submittedName>
</protein>
<dbReference type="Proteomes" id="UP000693946">
    <property type="component" value="Linkage Group LG21"/>
</dbReference>